<gene>
    <name evidence="7" type="ORF">HMH01_02855</name>
</gene>
<dbReference type="GO" id="GO:0032259">
    <property type="term" value="P:methylation"/>
    <property type="evidence" value="ECO:0007669"/>
    <property type="project" value="UniProtKB-KW"/>
</dbReference>
<protein>
    <recommendedName>
        <fullName evidence="4">Magnesium protoporphyrin IX methyltransferase</fullName>
        <ecNumber evidence="4">2.1.1.11</ecNumber>
    </recommendedName>
</protein>
<dbReference type="Pfam" id="PF05175">
    <property type="entry name" value="MTS"/>
    <property type="match status" value="1"/>
</dbReference>
<feature type="domain" description="Magnesium-protoporphyrin IX methyltransferase C-terminal" evidence="6">
    <location>
        <begin position="130"/>
        <end position="229"/>
    </location>
</feature>
<evidence type="ECO:0000256" key="3">
    <source>
        <dbReference type="ARBA" id="ARBA00022691"/>
    </source>
</evidence>
<dbReference type="RefSeq" id="WP_171322274.1">
    <property type="nucleotide sequence ID" value="NZ_JABFBC010000001.1"/>
</dbReference>
<reference evidence="7 8" key="1">
    <citation type="submission" date="2020-05" db="EMBL/GenBank/DDBJ databases">
        <title>Gimesia benthica sp. nov., a novel planctomycete isolated from a deep-sea water sample of the Northwest Indian Ocean.</title>
        <authorList>
            <person name="Wang J."/>
            <person name="Ruan C."/>
            <person name="Song L."/>
            <person name="Zhu Y."/>
            <person name="Li A."/>
            <person name="Zheng X."/>
            <person name="Wang L."/>
            <person name="Lu Z."/>
            <person name="Huang Y."/>
            <person name="Du W."/>
            <person name="Zhou Y."/>
            <person name="Huang L."/>
            <person name="Dai X."/>
        </authorList>
    </citation>
    <scope>NUCLEOTIDE SEQUENCE [LARGE SCALE GENOMIC DNA]</scope>
    <source>
        <strain evidence="7 8">YYQ-30</strain>
    </source>
</reference>
<dbReference type="GO" id="GO:0046406">
    <property type="term" value="F:magnesium protoporphyrin IX methyltransferase activity"/>
    <property type="evidence" value="ECO:0007669"/>
    <property type="project" value="UniProtKB-UniRule"/>
</dbReference>
<dbReference type="EMBL" id="JABFBC010000001">
    <property type="protein sequence ID" value="NNU79369.1"/>
    <property type="molecule type" value="Genomic_DNA"/>
</dbReference>
<dbReference type="EC" id="2.1.1.11" evidence="4"/>
<comment type="caution">
    <text evidence="7">The sequence shown here is derived from an EMBL/GenBank/DDBJ whole genome shotgun (WGS) entry which is preliminary data.</text>
</comment>
<dbReference type="InterPro" id="IPR010940">
    <property type="entry name" value="Mg_prot_MeTrfase_C"/>
</dbReference>
<proteinExistence type="predicted"/>
<dbReference type="AlphaFoldDB" id="A0A849KR78"/>
<dbReference type="PROSITE" id="PS51556">
    <property type="entry name" value="SAM_MT_MG_PIX"/>
    <property type="match status" value="1"/>
</dbReference>
<dbReference type="Gene3D" id="3.40.50.150">
    <property type="entry name" value="Vaccinia Virus protein VP39"/>
    <property type="match status" value="1"/>
</dbReference>
<keyword evidence="8" id="KW-1185">Reference proteome</keyword>
<accession>A0A849KR78</accession>
<dbReference type="Pfam" id="PF07109">
    <property type="entry name" value="Mg-por_mtran_C"/>
    <property type="match status" value="1"/>
</dbReference>
<evidence type="ECO:0000256" key="2">
    <source>
        <dbReference type="ARBA" id="ARBA00022679"/>
    </source>
</evidence>
<dbReference type="GO" id="GO:0015995">
    <property type="term" value="P:chlorophyll biosynthetic process"/>
    <property type="evidence" value="ECO:0007669"/>
    <property type="project" value="UniProtKB-UniRule"/>
</dbReference>
<evidence type="ECO:0000313" key="7">
    <source>
        <dbReference type="EMBL" id="NNU79369.1"/>
    </source>
</evidence>
<evidence type="ECO:0000259" key="6">
    <source>
        <dbReference type="Pfam" id="PF07109"/>
    </source>
</evidence>
<sequence>MPETYDATRGRLEAYFDGTANEAWKRLMSDAPVSRIRQTVRAGRDRMRAALLAQLPADLHGARVLDAGCGAGQLSVELAARGAEVVGADISPRLLELADSRTPEGLRGRITYRAGDMLDPGLGRFHYVVAMDSLIHYAVDDIAAALARLAPRVDHGFAFTVAPRTPALSAMHLAGKLFPRSDRSPAIQPVGTPALAKAVAARAPLSDWMLAPGVRVSSGFYISQAMELRPA</sequence>
<dbReference type="InterPro" id="IPR010251">
    <property type="entry name" value="Mg_prot_MeTrfase"/>
</dbReference>
<dbReference type="NCBIfam" id="TIGR02021">
    <property type="entry name" value="BchM-ChlM"/>
    <property type="match status" value="1"/>
</dbReference>
<dbReference type="PANTHER" id="PTHR43464">
    <property type="entry name" value="METHYLTRANSFERASE"/>
    <property type="match status" value="1"/>
</dbReference>
<dbReference type="SUPFAM" id="SSF53335">
    <property type="entry name" value="S-adenosyl-L-methionine-dependent methyltransferases"/>
    <property type="match status" value="1"/>
</dbReference>
<dbReference type="InterPro" id="IPR029063">
    <property type="entry name" value="SAM-dependent_MTases_sf"/>
</dbReference>
<keyword evidence="3" id="KW-0949">S-adenosyl-L-methionine</keyword>
<dbReference type="PANTHER" id="PTHR43464:SF19">
    <property type="entry name" value="UBIQUINONE BIOSYNTHESIS O-METHYLTRANSFERASE, MITOCHONDRIAL"/>
    <property type="match status" value="1"/>
</dbReference>
<evidence type="ECO:0000256" key="1">
    <source>
        <dbReference type="ARBA" id="ARBA00022603"/>
    </source>
</evidence>
<evidence type="ECO:0000313" key="8">
    <source>
        <dbReference type="Proteomes" id="UP000572377"/>
    </source>
</evidence>
<dbReference type="InterPro" id="IPR007848">
    <property type="entry name" value="Small_mtfrase_dom"/>
</dbReference>
<dbReference type="CDD" id="cd02440">
    <property type="entry name" value="AdoMet_MTases"/>
    <property type="match status" value="1"/>
</dbReference>
<evidence type="ECO:0000259" key="5">
    <source>
        <dbReference type="Pfam" id="PF05175"/>
    </source>
</evidence>
<feature type="domain" description="Methyltransferase small" evidence="5">
    <location>
        <begin position="46"/>
        <end position="129"/>
    </location>
</feature>
<evidence type="ECO:0000256" key="4">
    <source>
        <dbReference type="NCBIfam" id="TIGR02021"/>
    </source>
</evidence>
<keyword evidence="2 7" id="KW-0808">Transferase</keyword>
<keyword evidence="1 7" id="KW-0489">Methyltransferase</keyword>
<name>A0A849KR78_9RHOB</name>
<organism evidence="7 8">
    <name type="scientific">Halovulum dunhuangense</name>
    <dbReference type="NCBI Taxonomy" id="1505036"/>
    <lineage>
        <taxon>Bacteria</taxon>
        <taxon>Pseudomonadati</taxon>
        <taxon>Pseudomonadota</taxon>
        <taxon>Alphaproteobacteria</taxon>
        <taxon>Rhodobacterales</taxon>
        <taxon>Paracoccaceae</taxon>
        <taxon>Halovulum</taxon>
    </lineage>
</organism>
<dbReference type="Proteomes" id="UP000572377">
    <property type="component" value="Unassembled WGS sequence"/>
</dbReference>